<dbReference type="Proteomes" id="UP000501518">
    <property type="component" value="Chromosome"/>
</dbReference>
<dbReference type="Pfam" id="PF06414">
    <property type="entry name" value="Zeta_toxin"/>
    <property type="match status" value="1"/>
</dbReference>
<evidence type="ECO:0000313" key="10">
    <source>
        <dbReference type="Proteomes" id="UP000501518"/>
    </source>
</evidence>
<name>A0A6G8KYX8_9MICO</name>
<dbReference type="SUPFAM" id="SSF52540">
    <property type="entry name" value="P-loop containing nucleoside triphosphate hydrolases"/>
    <property type="match status" value="1"/>
</dbReference>
<dbReference type="GO" id="GO:0016301">
    <property type="term" value="F:kinase activity"/>
    <property type="evidence" value="ECO:0007669"/>
    <property type="project" value="InterPro"/>
</dbReference>
<feature type="domain" description="Zeta toxin" evidence="8">
    <location>
        <begin position="93"/>
        <end position="278"/>
    </location>
</feature>
<keyword evidence="3" id="KW-0547">Nucleotide-binding</keyword>
<evidence type="ECO:0000256" key="3">
    <source>
        <dbReference type="ARBA" id="ARBA00022741"/>
    </source>
</evidence>
<dbReference type="InterPro" id="IPR010488">
    <property type="entry name" value="Zeta_toxin_domain"/>
</dbReference>
<accession>A0A6G8KYX8</accession>
<dbReference type="GO" id="GO:0005524">
    <property type="term" value="F:ATP binding"/>
    <property type="evidence" value="ECO:0007669"/>
    <property type="project" value="UniProtKB-KW"/>
</dbReference>
<reference evidence="9 10" key="1">
    <citation type="submission" date="2019-02" db="EMBL/GenBank/DDBJ databases">
        <title>Complete Genome Sequence and Methylome Analysis of Brevibacterium luteolum NEB1784.</title>
        <authorList>
            <person name="Fomenkov A."/>
            <person name="Roberts R.J."/>
        </authorList>
    </citation>
    <scope>NUCLEOTIDE SEQUENCE [LARGE SCALE GENOMIC DNA]</scope>
    <source>
        <strain evidence="9 10">NEB1784</strain>
    </source>
</reference>
<evidence type="ECO:0000313" key="9">
    <source>
        <dbReference type="EMBL" id="QIN29785.1"/>
    </source>
</evidence>
<comment type="catalytic activity">
    <reaction evidence="6">
        <text>UDP-N-acetyl-alpha-D-glucosamine + ATP = UDP-N-acetyl-alpha-D-glucosamine 3'-phosphate + ADP + H(+)</text>
        <dbReference type="Rhea" id="RHEA:32671"/>
        <dbReference type="ChEBI" id="CHEBI:15378"/>
        <dbReference type="ChEBI" id="CHEBI:30616"/>
        <dbReference type="ChEBI" id="CHEBI:57705"/>
        <dbReference type="ChEBI" id="CHEBI:64353"/>
        <dbReference type="ChEBI" id="CHEBI:456216"/>
        <dbReference type="EC" id="2.7.1.176"/>
    </reaction>
</comment>
<keyword evidence="4" id="KW-0067">ATP-binding</keyword>
<evidence type="ECO:0000256" key="4">
    <source>
        <dbReference type="ARBA" id="ARBA00022840"/>
    </source>
</evidence>
<feature type="region of interest" description="Disordered" evidence="7">
    <location>
        <begin position="35"/>
        <end position="60"/>
    </location>
</feature>
<organism evidence="9 10">
    <name type="scientific">Brevibacterium luteolum</name>
    <dbReference type="NCBI Taxonomy" id="199591"/>
    <lineage>
        <taxon>Bacteria</taxon>
        <taxon>Bacillati</taxon>
        <taxon>Actinomycetota</taxon>
        <taxon>Actinomycetes</taxon>
        <taxon>Micrococcales</taxon>
        <taxon>Brevibacteriaceae</taxon>
        <taxon>Brevibacterium</taxon>
    </lineage>
</organism>
<proteinExistence type="inferred from homology"/>
<gene>
    <name evidence="9" type="ORF">EW640_11250</name>
</gene>
<evidence type="ECO:0000256" key="1">
    <source>
        <dbReference type="ARBA" id="ARBA00009104"/>
    </source>
</evidence>
<evidence type="ECO:0000256" key="2">
    <source>
        <dbReference type="ARBA" id="ARBA00011963"/>
    </source>
</evidence>
<dbReference type="Gene3D" id="3.40.50.300">
    <property type="entry name" value="P-loop containing nucleotide triphosphate hydrolases"/>
    <property type="match status" value="1"/>
</dbReference>
<comment type="similarity">
    <text evidence="1">Belongs to the zeta toxin family.</text>
</comment>
<dbReference type="InterPro" id="IPR027417">
    <property type="entry name" value="P-loop_NTPase"/>
</dbReference>
<dbReference type="KEGG" id="blut:EW640_11250"/>
<sequence>MVGPLSRVSRPPRLFRFRGGPRILGVATQVAQAAGPCARSRGPGRPHRPRCSLEGSDQGAGRLVEGSAEVGSEAWLDHVFVRDVKNDLFDGHRPRRNPILILLGGQPAAGKTRAQFAVTAEYRSEDLVEITGDDLREFHPAYRHLALEEPLAMPNETAPVSGGLVRRALEYGRSHRYSILLEGTFRDAAMVTATVRRFASAGYRVHVVAVSTPPAVSRLSAEERSLDRGYPHLGRWTPPSAHESALAEAANVVAALEALPHVSRMDVFSRSGRLYTNERGVDGSWLISVACERVFREHQAQSLSAEDARLWLLRFAEAFAKAVGRPAYLGAETGSAYIRLQHDAQSMIDLLTETGNTPVMSFVQQQSERNDVLRQMLPADLLATLPLPGE</sequence>
<dbReference type="EMBL" id="CP035810">
    <property type="protein sequence ID" value="QIN29785.1"/>
    <property type="molecule type" value="Genomic_DNA"/>
</dbReference>
<dbReference type="AlphaFoldDB" id="A0A6G8KYX8"/>
<evidence type="ECO:0000256" key="5">
    <source>
        <dbReference type="ARBA" id="ARBA00032897"/>
    </source>
</evidence>
<evidence type="ECO:0000259" key="8">
    <source>
        <dbReference type="Pfam" id="PF06414"/>
    </source>
</evidence>
<protein>
    <recommendedName>
        <fullName evidence="5">UDP-N-acetylglucosamine kinase</fullName>
        <ecNumber evidence="2">2.7.1.176</ecNumber>
    </recommendedName>
    <alternativeName>
        <fullName evidence="5">UDP-N-acetylglucosamine kinase</fullName>
    </alternativeName>
</protein>
<dbReference type="EC" id="2.7.1.176" evidence="2"/>
<evidence type="ECO:0000256" key="7">
    <source>
        <dbReference type="SAM" id="MobiDB-lite"/>
    </source>
</evidence>
<evidence type="ECO:0000256" key="6">
    <source>
        <dbReference type="ARBA" id="ARBA00048178"/>
    </source>
</evidence>